<feature type="region of interest" description="Disordered" evidence="1">
    <location>
        <begin position="291"/>
        <end position="331"/>
    </location>
</feature>
<dbReference type="EMBL" id="JANTQA010000072">
    <property type="protein sequence ID" value="KAJ3424464.1"/>
    <property type="molecule type" value="Genomic_DNA"/>
</dbReference>
<keyword evidence="2" id="KW-0132">Cell division</keyword>
<organism evidence="2 3">
    <name type="scientific">Anaeramoeba flamelloides</name>
    <dbReference type="NCBI Taxonomy" id="1746091"/>
    <lineage>
        <taxon>Eukaryota</taxon>
        <taxon>Metamonada</taxon>
        <taxon>Anaeramoebidae</taxon>
        <taxon>Anaeramoeba</taxon>
    </lineage>
</organism>
<feature type="region of interest" description="Disordered" evidence="1">
    <location>
        <begin position="123"/>
        <end position="166"/>
    </location>
</feature>
<sequence>MNWRSHLRTLLLRNSKEKNTLPNEKIAKKASQEIVRHLINESRYISKVKLRTNDYRIQLYPKKLQDGILALIYARDDPSSNLRFQALNHVITIVNSTSSAYADIILTALLMVLEDKGKESIHYNESKKEEKKNEEENVKEKEPEKQKDNEKEKEIQKENKVEQVEEHTSIRAKETSLILIPKVVKYVTDRNIITLAQNFFQTLKKVLLIKNGFIYAALNSNHFSQVFQTFGSYIKLTEFQSLVDILTNNLTLTNPEIQLASGRTLINLYFYSSNEFSILNNLKERIIETETKSETETDKDKETGKENTNKEEIKEKQEQEQEQEQEQKEQDKIKKKRNYEFLNLILKNWEGDPKFKLQWHLGSLKTLFYFQEISYYNPYNNEIEIRISKYLFQLILNESNNRIKSIALENLIILIDTIKKQKLKVKKIFDNNFTRKLINFYHKEDQNLTIGVKSLILNIFIQIFEFYPKLCLNYFFPKLVNNNNNSNISKNVINTNTNHINNNIKALTTNTNPNTTTNNKTNKNLKNENTNINTTKTSQKKELISILEMKKSNLIKLNKNQDPQIRKKACILLSHSINYLLDQIIGIYPIEWLLKQLLKQFNDRLIRKELADSISILLIKSLKNINYIHWIKLFLNKLIELLTQKELTWVTQIHFIETLGKYLNEGDLAQQTIYKKKIIKTIFKILIESKDSRIQLSCSKQFSLLCNNWNTITPIPTPTTTTTTTSSSNNSIFEYLIKKILKILNKVSYNKQTLEGIFGLLIKIWENSIKSNQKEKQIILIENFSYLLIDFLSDYLFCNEINLHIQLLELINLLLKSEIITKKYLNNFYMNNTNKKFPIKNFELIFSHILKIITIILNLSQGITLSQRKQIESQIIKKRNKIKIKINFNEYKNQIIHSLNKKIQNNNNNNNNNENNNNNQNNNNNYQNRHNNRKRFLIVNEKKLFFHYNNDDDLQSYSDNSLYQKYYEKLFYLRKIGLTMLNQKENKLFLLSQISFEILINLIKILNRDIIYYVFQLIELLKKILDYDLINYSKLIGVIFEIIFKKFIKQKKKKKASKRKVQRKKADIYFEKSFKKLTMPLMLNCRRILDFEIRSTILNTIQKLMKYQHNNSQDCLIILKFIKKGFI</sequence>
<accession>A0AAV7YAF1</accession>
<keyword evidence="2" id="KW-0131">Cell cycle</keyword>
<evidence type="ECO:0000313" key="2">
    <source>
        <dbReference type="EMBL" id="KAJ3424464.1"/>
    </source>
</evidence>
<gene>
    <name evidence="2" type="ORF">M0812_29185</name>
</gene>
<dbReference type="Proteomes" id="UP001146793">
    <property type="component" value="Unassembled WGS sequence"/>
</dbReference>
<dbReference type="SUPFAM" id="SSF48371">
    <property type="entry name" value="ARM repeat"/>
    <property type="match status" value="1"/>
</dbReference>
<feature type="region of interest" description="Disordered" evidence="1">
    <location>
        <begin position="903"/>
        <end position="928"/>
    </location>
</feature>
<dbReference type="InterPro" id="IPR016024">
    <property type="entry name" value="ARM-type_fold"/>
</dbReference>
<feature type="compositionally biased region" description="Low complexity" evidence="1">
    <location>
        <begin position="904"/>
        <end position="928"/>
    </location>
</feature>
<proteinExistence type="predicted"/>
<evidence type="ECO:0000256" key="1">
    <source>
        <dbReference type="SAM" id="MobiDB-lite"/>
    </source>
</evidence>
<dbReference type="GO" id="GO:0051301">
    <property type="term" value="P:cell division"/>
    <property type="evidence" value="ECO:0007669"/>
    <property type="project" value="UniProtKB-KW"/>
</dbReference>
<reference evidence="2" key="1">
    <citation type="submission" date="2022-08" db="EMBL/GenBank/DDBJ databases">
        <title>Novel sulphate-reducing endosymbionts in the free-living metamonad Anaeramoeba.</title>
        <authorList>
            <person name="Jerlstrom-Hultqvist J."/>
            <person name="Cepicka I."/>
            <person name="Gallot-Lavallee L."/>
            <person name="Salas-Leiva D."/>
            <person name="Curtis B.A."/>
            <person name="Zahonova K."/>
            <person name="Pipaliya S."/>
            <person name="Dacks J."/>
            <person name="Roger A.J."/>
        </authorList>
    </citation>
    <scope>NUCLEOTIDE SEQUENCE</scope>
    <source>
        <strain evidence="2">Busselton2</strain>
    </source>
</reference>
<comment type="caution">
    <text evidence="2">The sequence shown here is derived from an EMBL/GenBank/DDBJ whole genome shotgun (WGS) entry which is preliminary data.</text>
</comment>
<name>A0AAV7YAF1_9EUKA</name>
<evidence type="ECO:0000313" key="3">
    <source>
        <dbReference type="Proteomes" id="UP001146793"/>
    </source>
</evidence>
<dbReference type="AlphaFoldDB" id="A0AAV7YAF1"/>
<protein>
    <submittedName>
        <fullName evidence="2">Cell division cycle and apoptosis regulator protein</fullName>
    </submittedName>
</protein>